<evidence type="ECO:0000259" key="4">
    <source>
        <dbReference type="PROSITE" id="PS51918"/>
    </source>
</evidence>
<dbReference type="AlphaFoldDB" id="A0AAX3K6H4"/>
<dbReference type="CDD" id="cd01335">
    <property type="entry name" value="Radical_SAM"/>
    <property type="match status" value="1"/>
</dbReference>
<dbReference type="GO" id="GO:0051536">
    <property type="term" value="F:iron-sulfur cluster binding"/>
    <property type="evidence" value="ECO:0007669"/>
    <property type="project" value="UniProtKB-KW"/>
</dbReference>
<name>A0AAX3K6H4_9FIRM</name>
<dbReference type="GO" id="GO:0003824">
    <property type="term" value="F:catalytic activity"/>
    <property type="evidence" value="ECO:0007669"/>
    <property type="project" value="InterPro"/>
</dbReference>
<dbReference type="EMBL" id="CP101412">
    <property type="protein sequence ID" value="WBB30779.1"/>
    <property type="molecule type" value="Genomic_DNA"/>
</dbReference>
<dbReference type="Pfam" id="PF04055">
    <property type="entry name" value="Radical_SAM"/>
    <property type="match status" value="1"/>
</dbReference>
<dbReference type="PROSITE" id="PS51918">
    <property type="entry name" value="RADICAL_SAM"/>
    <property type="match status" value="1"/>
</dbReference>
<dbReference type="PANTHER" id="PTHR43432:SF5">
    <property type="entry name" value="ELP3_MIAA_NIFB-LIKE RADICAL SAM CORE DOMAIN-CONTAINING PROTEIN"/>
    <property type="match status" value="1"/>
</dbReference>
<keyword evidence="2" id="KW-0408">Iron</keyword>
<organism evidence="5 6">
    <name type="scientific">Parvimonas micra</name>
    <dbReference type="NCBI Taxonomy" id="33033"/>
    <lineage>
        <taxon>Bacteria</taxon>
        <taxon>Bacillati</taxon>
        <taxon>Bacillota</taxon>
        <taxon>Tissierellia</taxon>
        <taxon>Tissierellales</taxon>
        <taxon>Peptoniphilaceae</taxon>
        <taxon>Parvimonas</taxon>
    </lineage>
</organism>
<dbReference type="SUPFAM" id="SSF102114">
    <property type="entry name" value="Radical SAM enzymes"/>
    <property type="match status" value="1"/>
</dbReference>
<dbReference type="SFLD" id="SFLDG01084">
    <property type="entry name" value="Uncharacterised_Radical_SAM_Su"/>
    <property type="match status" value="1"/>
</dbReference>
<evidence type="ECO:0000256" key="2">
    <source>
        <dbReference type="ARBA" id="ARBA00023004"/>
    </source>
</evidence>
<evidence type="ECO:0000313" key="6">
    <source>
        <dbReference type="Proteomes" id="UP001210690"/>
    </source>
</evidence>
<dbReference type="PANTHER" id="PTHR43432">
    <property type="entry name" value="SLR0285 PROTEIN"/>
    <property type="match status" value="1"/>
</dbReference>
<dbReference type="SMART" id="SM00729">
    <property type="entry name" value="Elp3"/>
    <property type="match status" value="1"/>
</dbReference>
<keyword evidence="1" id="KW-0479">Metal-binding</keyword>
<feature type="domain" description="Radical SAM core" evidence="4">
    <location>
        <begin position="11"/>
        <end position="258"/>
    </location>
</feature>
<sequence length="300" mass="35511">MIQNRKGIRMHFVKVKGILSSKNGMNLFRGCTYGCIYCDSRSKCYQMNHSFEDIEVKENSIELLEDRLKRKRKKCMIGMGSMTDPYINEELKLNYTRKALETINKYGFGLTLITKSSNIIRDLDLLKEINSKTKCVVQMTLTTYDERLCKIIEPNVSTTKERVETLIKLREAGIPTVVWMTPILPYINDTEENIRGILNYCKEAKVKGILCFGMGLTLREGNREYFYSKLDKYFPHLKDRYIREFGNFYVVNSRNNYRLMKIFRDFCENEKIMYDYNKIFSYLNTFEEKEISKQLSIFDL</sequence>
<accession>A0AAX3K6H4</accession>
<dbReference type="InterPro" id="IPR040086">
    <property type="entry name" value="MJ0683-like"/>
</dbReference>
<evidence type="ECO:0000313" key="5">
    <source>
        <dbReference type="EMBL" id="WBB30779.1"/>
    </source>
</evidence>
<protein>
    <submittedName>
        <fullName evidence="5">Radical SAM protein</fullName>
    </submittedName>
</protein>
<dbReference type="RefSeq" id="WP_269755168.1">
    <property type="nucleotide sequence ID" value="NZ_CP101412.1"/>
</dbReference>
<dbReference type="Proteomes" id="UP001210690">
    <property type="component" value="Chromosome"/>
</dbReference>
<dbReference type="InterPro" id="IPR007197">
    <property type="entry name" value="rSAM"/>
</dbReference>
<dbReference type="InterPro" id="IPR058240">
    <property type="entry name" value="rSAM_sf"/>
</dbReference>
<reference evidence="5" key="1">
    <citation type="submission" date="2022-07" db="EMBL/GenBank/DDBJ databases">
        <title>Parvimonas micra travels from the subgingival sulcus of the human oral cavity to the colorectal adenocarcinoma.</title>
        <authorList>
            <person name="Conde-Perez K."/>
            <person name="Buetas E."/>
            <person name="Aja-Macaya P."/>
            <person name="Martin-De Arribas E."/>
            <person name="Iglesias-Corras I."/>
            <person name="Trigo-Tasende N."/>
            <person name="Nasser-Ali M."/>
            <person name="Estevez L.S."/>
            <person name="Rumbo-Feal S."/>
            <person name="Otero-Alen B."/>
            <person name="Noguera J.F."/>
            <person name="Concha A."/>
            <person name="Pardinas-Lopez S."/>
            <person name="Carda-Dieguez M."/>
            <person name="Gomez-Randulfe I."/>
            <person name="Martinez-Lago N."/>
            <person name="Ladra S."/>
            <person name="Aparicio L.A."/>
            <person name="Bou G."/>
            <person name="Mira A."/>
            <person name="Vallejo J.A."/>
            <person name="Poza M."/>
        </authorList>
    </citation>
    <scope>NUCLEOTIDE SEQUENCE</scope>
    <source>
        <strain evidence="5">PM102KC-G-1</strain>
    </source>
</reference>
<evidence type="ECO:0000256" key="1">
    <source>
        <dbReference type="ARBA" id="ARBA00022723"/>
    </source>
</evidence>
<proteinExistence type="predicted"/>
<gene>
    <name evidence="5" type="ORF">NM222_07465</name>
</gene>
<dbReference type="InterPro" id="IPR006638">
    <property type="entry name" value="Elp3/MiaA/NifB-like_rSAM"/>
</dbReference>
<dbReference type="GO" id="GO:0046872">
    <property type="term" value="F:metal ion binding"/>
    <property type="evidence" value="ECO:0007669"/>
    <property type="project" value="UniProtKB-KW"/>
</dbReference>
<evidence type="ECO:0000256" key="3">
    <source>
        <dbReference type="ARBA" id="ARBA00023014"/>
    </source>
</evidence>
<dbReference type="SFLD" id="SFLDS00029">
    <property type="entry name" value="Radical_SAM"/>
    <property type="match status" value="1"/>
</dbReference>
<keyword evidence="3" id="KW-0411">Iron-sulfur</keyword>
<dbReference type="Gene3D" id="3.80.30.30">
    <property type="match status" value="1"/>
</dbReference>